<dbReference type="RefSeq" id="WP_085681654.1">
    <property type="nucleotide sequence ID" value="NZ_CP020931.1"/>
</dbReference>
<feature type="repeat" description="TPR" evidence="1">
    <location>
        <begin position="94"/>
        <end position="127"/>
    </location>
</feature>
<sequence>MGFPRSAILFIALMTSTPAAMAMEVTNRPDFDAGVEAFRQGNLEEARIFFERARAAGTNSPSLLYNLGVVYFRLGDLGSAETVFLTLLETPHAPLAYYNLGLVKQRMGKVGDARQWFERAASEDSPEEVQTLARHQLADVTAESPLGQRHGSGYLAVAGGYDDNIAGTPDDVSSDKEGGFADALAAGTVQLGMKELSLHGVAFTRQYPGNSAFNNTYLSTGASLPKELGDGELTSTLSLSASWFGGDPLEREARVEMLYHPDRCVLAPVVSGVECSVSGSVSTIDGGSDYSAYDGEMLRFRASVDKALGSWVLSGHYQLEDNHRRDLSTQQEFFSVSPIRNLVSAEVRHYVSGRFSLGGKADVRYSRYKDDQRFVSNGALVSERRTDNRLRGSLLAEYRLAGEWMMLAEWSMLDNRSTIERYDYSRREVMLGFETVF</sequence>
<dbReference type="AlphaFoldDB" id="A0A1W6KDT8"/>
<dbReference type="Proteomes" id="UP000193100">
    <property type="component" value="Chromosome"/>
</dbReference>
<dbReference type="Gene3D" id="1.25.40.10">
    <property type="entry name" value="Tetratricopeptide repeat domain"/>
    <property type="match status" value="1"/>
</dbReference>
<evidence type="ECO:0000256" key="1">
    <source>
        <dbReference type="PROSITE-ProRule" id="PRU00339"/>
    </source>
</evidence>
<gene>
    <name evidence="3" type="ORF">MARSALSMR5_03575</name>
</gene>
<evidence type="ECO:0000256" key="2">
    <source>
        <dbReference type="SAM" id="SignalP"/>
    </source>
</evidence>
<name>A0A1W6KDT8_9GAMM</name>
<dbReference type="EMBL" id="CP020931">
    <property type="protein sequence ID" value="ARM85598.1"/>
    <property type="molecule type" value="Genomic_DNA"/>
</dbReference>
<dbReference type="Pfam" id="PF13181">
    <property type="entry name" value="TPR_8"/>
    <property type="match status" value="1"/>
</dbReference>
<feature type="chain" id="PRO_5013048921" evidence="2">
    <location>
        <begin position="23"/>
        <end position="437"/>
    </location>
</feature>
<reference evidence="3 4" key="1">
    <citation type="submission" date="2017-04" db="EMBL/GenBank/DDBJ databases">
        <title>Genome Sequence of Marinobacter salarius strain SMR5 Isolated from a culture of the Diatom Skeletonema marinoi.</title>
        <authorList>
            <person name="Topel M."/>
            <person name="Pinder M.I.M."/>
            <person name="Johansson O.N."/>
            <person name="Kourtchenko O."/>
            <person name="Godhe A."/>
            <person name="Clarke A.K."/>
        </authorList>
    </citation>
    <scope>NUCLEOTIDE SEQUENCE [LARGE SCALE GENOMIC DNA]</scope>
    <source>
        <strain evidence="3 4">SMR5</strain>
    </source>
</reference>
<organism evidence="3 4">
    <name type="scientific">Marinobacter salarius</name>
    <dbReference type="NCBI Taxonomy" id="1420917"/>
    <lineage>
        <taxon>Bacteria</taxon>
        <taxon>Pseudomonadati</taxon>
        <taxon>Pseudomonadota</taxon>
        <taxon>Gammaproteobacteria</taxon>
        <taxon>Pseudomonadales</taxon>
        <taxon>Marinobacteraceae</taxon>
        <taxon>Marinobacter</taxon>
    </lineage>
</organism>
<accession>A0A1W6KDT8</accession>
<dbReference type="STRING" id="1420917.AU15_03880"/>
<keyword evidence="1" id="KW-0802">TPR repeat</keyword>
<dbReference type="SUPFAM" id="SSF48452">
    <property type="entry name" value="TPR-like"/>
    <property type="match status" value="1"/>
</dbReference>
<dbReference type="GeneID" id="77257498"/>
<dbReference type="PROSITE" id="PS50005">
    <property type="entry name" value="TPR"/>
    <property type="match status" value="1"/>
</dbReference>
<evidence type="ECO:0000313" key="4">
    <source>
        <dbReference type="Proteomes" id="UP000193100"/>
    </source>
</evidence>
<proteinExistence type="predicted"/>
<dbReference type="InterPro" id="IPR019734">
    <property type="entry name" value="TPR_rpt"/>
</dbReference>
<protein>
    <submittedName>
        <fullName evidence="3">Tetratricopeptide repeat protein</fullName>
    </submittedName>
</protein>
<keyword evidence="2" id="KW-0732">Signal</keyword>
<evidence type="ECO:0000313" key="3">
    <source>
        <dbReference type="EMBL" id="ARM85598.1"/>
    </source>
</evidence>
<feature type="signal peptide" evidence="2">
    <location>
        <begin position="1"/>
        <end position="22"/>
    </location>
</feature>
<dbReference type="InterPro" id="IPR011990">
    <property type="entry name" value="TPR-like_helical_dom_sf"/>
</dbReference>
<dbReference type="Pfam" id="PF13432">
    <property type="entry name" value="TPR_16"/>
    <property type="match status" value="1"/>
</dbReference>